<dbReference type="KEGG" id="spue:AB5L97_10490"/>
<reference evidence="2" key="1">
    <citation type="submission" date="2024-07" db="EMBL/GenBank/DDBJ databases">
        <authorList>
            <person name="fu j."/>
        </authorList>
    </citation>
    <scope>NUCLEOTIDE SEQUENCE</scope>
    <source>
        <strain evidence="2">P10A9</strain>
    </source>
</reference>
<dbReference type="AlphaFoldDB" id="A0AB39KY05"/>
<protein>
    <submittedName>
        <fullName evidence="2">Helix-turn-helix domain-containing protein</fullName>
    </submittedName>
</protein>
<gene>
    <name evidence="2" type="ORF">AB5L97_10490</name>
</gene>
<evidence type="ECO:0000259" key="1">
    <source>
        <dbReference type="PROSITE" id="PS50943"/>
    </source>
</evidence>
<dbReference type="InterPro" id="IPR010982">
    <property type="entry name" value="Lambda_DNA-bd_dom_sf"/>
</dbReference>
<dbReference type="SMART" id="SM00530">
    <property type="entry name" value="HTH_XRE"/>
    <property type="match status" value="1"/>
</dbReference>
<dbReference type="InterPro" id="IPR001387">
    <property type="entry name" value="Cro/C1-type_HTH"/>
</dbReference>
<organism evidence="2">
    <name type="scientific">Sinomonas puerhi</name>
    <dbReference type="NCBI Taxonomy" id="3238584"/>
    <lineage>
        <taxon>Bacteria</taxon>
        <taxon>Bacillati</taxon>
        <taxon>Actinomycetota</taxon>
        <taxon>Actinomycetes</taxon>
        <taxon>Micrococcales</taxon>
        <taxon>Micrococcaceae</taxon>
        <taxon>Sinomonas</taxon>
    </lineage>
</organism>
<dbReference type="SUPFAM" id="SSF47413">
    <property type="entry name" value="lambda repressor-like DNA-binding domains"/>
    <property type="match status" value="1"/>
</dbReference>
<dbReference type="GO" id="GO:0003677">
    <property type="term" value="F:DNA binding"/>
    <property type="evidence" value="ECO:0007669"/>
    <property type="project" value="InterPro"/>
</dbReference>
<accession>A0AB39KY05</accession>
<dbReference type="EMBL" id="CP163302">
    <property type="protein sequence ID" value="XDP43748.1"/>
    <property type="molecule type" value="Genomic_DNA"/>
</dbReference>
<name>A0AB39KY05_9MICC</name>
<dbReference type="CDD" id="cd00093">
    <property type="entry name" value="HTH_XRE"/>
    <property type="match status" value="1"/>
</dbReference>
<evidence type="ECO:0000313" key="2">
    <source>
        <dbReference type="EMBL" id="XDP43748.1"/>
    </source>
</evidence>
<dbReference type="Pfam" id="PF01381">
    <property type="entry name" value="HTH_3"/>
    <property type="match status" value="1"/>
</dbReference>
<dbReference type="Gene3D" id="1.10.260.40">
    <property type="entry name" value="lambda repressor-like DNA-binding domains"/>
    <property type="match status" value="1"/>
</dbReference>
<dbReference type="RefSeq" id="WP_369044673.1">
    <property type="nucleotide sequence ID" value="NZ_CP163302.1"/>
</dbReference>
<proteinExistence type="predicted"/>
<feature type="domain" description="HTH cro/C1-type" evidence="1">
    <location>
        <begin position="14"/>
        <end position="69"/>
    </location>
</feature>
<sequence>MQEEYDVQGLADAIRSQREKLGLSASEVARQAGVAKGTITRLELGQISNPRMDNLRAIADVLDIPLTELLAESSLLRDSDLPALAPYLRTKFKDMPEGALKEIDDHFKEVAKRHGIHLNNGPAPGEDE</sequence>
<dbReference type="PROSITE" id="PS50943">
    <property type="entry name" value="HTH_CROC1"/>
    <property type="match status" value="1"/>
</dbReference>